<dbReference type="EMBL" id="KZ613494">
    <property type="protein sequence ID" value="PMD18516.1"/>
    <property type="molecule type" value="Genomic_DNA"/>
</dbReference>
<organism evidence="1 2">
    <name type="scientific">Hyaloscypha hepaticicola</name>
    <dbReference type="NCBI Taxonomy" id="2082293"/>
    <lineage>
        <taxon>Eukaryota</taxon>
        <taxon>Fungi</taxon>
        <taxon>Dikarya</taxon>
        <taxon>Ascomycota</taxon>
        <taxon>Pezizomycotina</taxon>
        <taxon>Leotiomycetes</taxon>
        <taxon>Helotiales</taxon>
        <taxon>Hyaloscyphaceae</taxon>
        <taxon>Hyaloscypha</taxon>
    </lineage>
</organism>
<keyword evidence="2" id="KW-1185">Reference proteome</keyword>
<accession>A0A2J6PX44</accession>
<protein>
    <submittedName>
        <fullName evidence="1">Uncharacterized protein</fullName>
    </submittedName>
</protein>
<reference evidence="1 2" key="1">
    <citation type="submission" date="2016-05" db="EMBL/GenBank/DDBJ databases">
        <title>A degradative enzymes factory behind the ericoid mycorrhizal symbiosis.</title>
        <authorList>
            <consortium name="DOE Joint Genome Institute"/>
            <person name="Martino E."/>
            <person name="Morin E."/>
            <person name="Grelet G."/>
            <person name="Kuo A."/>
            <person name="Kohler A."/>
            <person name="Daghino S."/>
            <person name="Barry K."/>
            <person name="Choi C."/>
            <person name="Cichocki N."/>
            <person name="Clum A."/>
            <person name="Copeland A."/>
            <person name="Hainaut M."/>
            <person name="Haridas S."/>
            <person name="Labutti K."/>
            <person name="Lindquist E."/>
            <person name="Lipzen A."/>
            <person name="Khouja H.-R."/>
            <person name="Murat C."/>
            <person name="Ohm R."/>
            <person name="Olson A."/>
            <person name="Spatafora J."/>
            <person name="Veneault-Fourrey C."/>
            <person name="Henrissat B."/>
            <person name="Grigoriev I."/>
            <person name="Martin F."/>
            <person name="Perotto S."/>
        </authorList>
    </citation>
    <scope>NUCLEOTIDE SEQUENCE [LARGE SCALE GENOMIC DNA]</scope>
    <source>
        <strain evidence="1 2">UAMH 7357</strain>
    </source>
</reference>
<dbReference type="AlphaFoldDB" id="A0A2J6PX44"/>
<sequence>MPIARRIGDDEERVEDFEDFHIFNTETTVWIPHPYEDEETCAMTATDFELDDMLSDYEISTPFADHQEQLGHTAKYSRPQQDIDDISESYVQVFSSGDGIEHIQCDDEDSNLVESLGPTFKPTIEMAGLGIPPKNDENEQKMLKKWLISMYREAKISILMNEGLSRMTAAIQADIAFQKQARGRGRDHEIAAFLLEFDSGYENASNSAKKIKKSRMVSLRWSPKMKPMKTNGIFGARDAVAPLKENADTFRIWWMGLLVANGLSEDEAEEQLTEFCVWALKKHNPDL</sequence>
<name>A0A2J6PX44_9HELO</name>
<gene>
    <name evidence="1" type="ORF">NA56DRAFT_751452</name>
</gene>
<proteinExistence type="predicted"/>
<dbReference type="Proteomes" id="UP000235672">
    <property type="component" value="Unassembled WGS sequence"/>
</dbReference>
<evidence type="ECO:0000313" key="2">
    <source>
        <dbReference type="Proteomes" id="UP000235672"/>
    </source>
</evidence>
<evidence type="ECO:0000313" key="1">
    <source>
        <dbReference type="EMBL" id="PMD18516.1"/>
    </source>
</evidence>